<dbReference type="SUPFAM" id="SSF82784">
    <property type="entry name" value="OsmC-like"/>
    <property type="match status" value="1"/>
</dbReference>
<evidence type="ECO:0000313" key="4">
    <source>
        <dbReference type="Proteomes" id="UP000479226"/>
    </source>
</evidence>
<dbReference type="InterPro" id="IPR022742">
    <property type="entry name" value="Hydrolase_4"/>
</dbReference>
<evidence type="ECO:0000313" key="3">
    <source>
        <dbReference type="EMBL" id="NGN83989.1"/>
    </source>
</evidence>
<evidence type="ECO:0000256" key="1">
    <source>
        <dbReference type="SAM" id="MobiDB-lite"/>
    </source>
</evidence>
<dbReference type="InterPro" id="IPR036102">
    <property type="entry name" value="OsmC/Ohrsf"/>
</dbReference>
<dbReference type="GO" id="GO:0016787">
    <property type="term" value="F:hydrolase activity"/>
    <property type="evidence" value="ECO:0007669"/>
    <property type="project" value="UniProtKB-KW"/>
</dbReference>
<comment type="caution">
    <text evidence="3">The sequence shown here is derived from an EMBL/GenBank/DDBJ whole genome shotgun (WGS) entry which is preliminary data.</text>
</comment>
<dbReference type="InterPro" id="IPR015946">
    <property type="entry name" value="KH_dom-like_a/b"/>
</dbReference>
<keyword evidence="3" id="KW-0378">Hydrolase</keyword>
<feature type="region of interest" description="Disordered" evidence="1">
    <location>
        <begin position="1"/>
        <end position="22"/>
    </location>
</feature>
<dbReference type="RefSeq" id="WP_165182217.1">
    <property type="nucleotide sequence ID" value="NZ_JAAKZI010000017.1"/>
</dbReference>
<evidence type="ECO:0000259" key="2">
    <source>
        <dbReference type="Pfam" id="PF12146"/>
    </source>
</evidence>
<dbReference type="Proteomes" id="UP000479226">
    <property type="component" value="Unassembled WGS sequence"/>
</dbReference>
<dbReference type="PANTHER" id="PTHR39624:SF2">
    <property type="entry name" value="OSMC-LIKE PROTEIN"/>
    <property type="match status" value="1"/>
</dbReference>
<keyword evidence="4" id="KW-1185">Reference proteome</keyword>
<reference evidence="3 4" key="1">
    <citation type="submission" date="2020-02" db="EMBL/GenBank/DDBJ databases">
        <title>Genome sequence of the type strain DSM 27180 of Arthrobacter silviterrae.</title>
        <authorList>
            <person name="Gao J."/>
            <person name="Sun J."/>
        </authorList>
    </citation>
    <scope>NUCLEOTIDE SEQUENCE [LARGE SCALE GENOMIC DNA]</scope>
    <source>
        <strain evidence="3 4">DSM 27180</strain>
    </source>
</reference>
<dbReference type="InterPro" id="IPR003718">
    <property type="entry name" value="OsmC/Ohr_fam"/>
</dbReference>
<dbReference type="SUPFAM" id="SSF53474">
    <property type="entry name" value="alpha/beta-Hydrolases"/>
    <property type="match status" value="1"/>
</dbReference>
<dbReference type="Pfam" id="PF02566">
    <property type="entry name" value="OsmC"/>
    <property type="match status" value="1"/>
</dbReference>
<dbReference type="InterPro" id="IPR029058">
    <property type="entry name" value="AB_hydrolase_fold"/>
</dbReference>
<dbReference type="Gene3D" id="3.40.50.1820">
    <property type="entry name" value="alpha/beta hydrolase"/>
    <property type="match status" value="1"/>
</dbReference>
<dbReference type="EMBL" id="JAAKZI010000017">
    <property type="protein sequence ID" value="NGN83989.1"/>
    <property type="molecule type" value="Genomic_DNA"/>
</dbReference>
<feature type="compositionally biased region" description="Polar residues" evidence="1">
    <location>
        <begin position="1"/>
        <end position="10"/>
    </location>
</feature>
<dbReference type="PANTHER" id="PTHR39624">
    <property type="entry name" value="PROTEIN INVOLVED IN RIMO-MEDIATED BETA-METHYLTHIOLATION OF RIBOSOMAL PROTEIN S12 YCAO"/>
    <property type="match status" value="1"/>
</dbReference>
<name>A0ABX0DAS3_9MICC</name>
<protein>
    <submittedName>
        <fullName evidence="3">Bifunctional alpha/beta hydrolase/OsmC family protein</fullName>
    </submittedName>
</protein>
<accession>A0ABX0DAS3</accession>
<dbReference type="Pfam" id="PF12146">
    <property type="entry name" value="Hydrolase_4"/>
    <property type="match status" value="1"/>
</dbReference>
<organism evidence="3 4">
    <name type="scientific">Arthrobacter silviterrae</name>
    <dbReference type="NCBI Taxonomy" id="2026658"/>
    <lineage>
        <taxon>Bacteria</taxon>
        <taxon>Bacillati</taxon>
        <taxon>Actinomycetota</taxon>
        <taxon>Actinomycetes</taxon>
        <taxon>Micrococcales</taxon>
        <taxon>Micrococcaceae</taxon>
        <taxon>Arthrobacter</taxon>
    </lineage>
</organism>
<gene>
    <name evidence="3" type="ORF">G6N77_11025</name>
</gene>
<proteinExistence type="predicted"/>
<sequence length="412" mass="43943">MASSSTCTFTGNGGHQLSARLERPDGPARGSALFAHCFTCSKDLRAERQLTQALTAQGYAVLSFDFAGLGRSGGDFADSSFSADVADLRAAASYLAETVVAPSLLVGHSLGGAAVISVAPSLPSVRAVATIGAPADPAHVLHLLDGDLDAVRHNGFAPVTIAGRTFTLGRSFLDDLEHGDPRDRVSEFNGASMIMHAPRDAFVGIENAEMLFHAARHPKSFVSLDDADHLLTKESDAHYVATVIAAWAERYLPVTTASTPGTGGDGYDRPGATAHNGGGFVTRLETRGFVLAADEPSESGGTETGPTPYDYLAMSLASCTVMTMRAYAERKGWQIGELEAQVQHDRIHADDCQECEHSSGRIDRLHRTLELPEDLADEQRDALVRIADRCPVHLTLEGQIEVHTILRSPRSN</sequence>
<feature type="domain" description="Serine aminopeptidase S33" evidence="2">
    <location>
        <begin position="49"/>
        <end position="133"/>
    </location>
</feature>
<dbReference type="Gene3D" id="3.30.300.20">
    <property type="match status" value="1"/>
</dbReference>